<accession>A0A810MV29</accession>
<dbReference type="AlphaFoldDB" id="A0A810MV29"/>
<feature type="region of interest" description="Disordered" evidence="1">
    <location>
        <begin position="36"/>
        <end position="56"/>
    </location>
</feature>
<gene>
    <name evidence="2" type="ORF">Prubr_18830</name>
</gene>
<reference evidence="2" key="1">
    <citation type="submission" date="2020-08" db="EMBL/GenBank/DDBJ databases">
        <title>Whole genome shotgun sequence of Polymorphospora rubra NBRC 101157.</title>
        <authorList>
            <person name="Komaki H."/>
            <person name="Tamura T."/>
        </authorList>
    </citation>
    <scope>NUCLEOTIDE SEQUENCE</scope>
    <source>
        <strain evidence="2">NBRC 101157</strain>
    </source>
</reference>
<protein>
    <submittedName>
        <fullName evidence="2">Uncharacterized protein</fullName>
    </submittedName>
</protein>
<evidence type="ECO:0000256" key="1">
    <source>
        <dbReference type="SAM" id="MobiDB-lite"/>
    </source>
</evidence>
<dbReference type="EMBL" id="AP023359">
    <property type="protein sequence ID" value="BCJ64862.1"/>
    <property type="molecule type" value="Genomic_DNA"/>
</dbReference>
<evidence type="ECO:0000313" key="2">
    <source>
        <dbReference type="EMBL" id="BCJ64862.1"/>
    </source>
</evidence>
<evidence type="ECO:0000313" key="3">
    <source>
        <dbReference type="Proteomes" id="UP000680866"/>
    </source>
</evidence>
<organism evidence="2 3">
    <name type="scientific">Polymorphospora rubra</name>
    <dbReference type="NCBI Taxonomy" id="338584"/>
    <lineage>
        <taxon>Bacteria</taxon>
        <taxon>Bacillati</taxon>
        <taxon>Actinomycetota</taxon>
        <taxon>Actinomycetes</taxon>
        <taxon>Micromonosporales</taxon>
        <taxon>Micromonosporaceae</taxon>
        <taxon>Polymorphospora</taxon>
    </lineage>
</organism>
<proteinExistence type="predicted"/>
<dbReference type="KEGG" id="pry:Prubr_18830"/>
<keyword evidence="3" id="KW-1185">Reference proteome</keyword>
<sequence>MADLGEAKAALHYYLNATRGDLIWKLDGLSEREARLPRTATGNGHVHGSGVRRSGP</sequence>
<dbReference type="Proteomes" id="UP000680866">
    <property type="component" value="Chromosome"/>
</dbReference>
<name>A0A810MV29_9ACTN</name>